<sequence>MSTPTDIERPTGQRLASQYKAIERKELDRSKYPCTLDPTSVFIHDLAYHQSILDNEDNFADQTTCSVFDVNGNGVGLFKPKVHDIELRYYIQARANPCFNSAHID</sequence>
<gene>
    <name evidence="1" type="ORF">ALECFALPRED_011085</name>
</gene>
<organism evidence="1 2">
    <name type="scientific">Alectoria fallacina</name>
    <dbReference type="NCBI Taxonomy" id="1903189"/>
    <lineage>
        <taxon>Eukaryota</taxon>
        <taxon>Fungi</taxon>
        <taxon>Dikarya</taxon>
        <taxon>Ascomycota</taxon>
        <taxon>Pezizomycotina</taxon>
        <taxon>Lecanoromycetes</taxon>
        <taxon>OSLEUM clade</taxon>
        <taxon>Lecanoromycetidae</taxon>
        <taxon>Lecanorales</taxon>
        <taxon>Lecanorineae</taxon>
        <taxon>Parmeliaceae</taxon>
        <taxon>Alectoria</taxon>
    </lineage>
</organism>
<accession>A0A8H3IDX6</accession>
<keyword evidence="2" id="KW-1185">Reference proteome</keyword>
<evidence type="ECO:0000313" key="1">
    <source>
        <dbReference type="EMBL" id="CAF9917245.1"/>
    </source>
</evidence>
<dbReference type="Proteomes" id="UP000664203">
    <property type="component" value="Unassembled WGS sequence"/>
</dbReference>
<dbReference type="EMBL" id="CAJPDR010000098">
    <property type="protein sequence ID" value="CAF9917245.1"/>
    <property type="molecule type" value="Genomic_DNA"/>
</dbReference>
<comment type="caution">
    <text evidence="1">The sequence shown here is derived from an EMBL/GenBank/DDBJ whole genome shotgun (WGS) entry which is preliminary data.</text>
</comment>
<evidence type="ECO:0000313" key="2">
    <source>
        <dbReference type="Proteomes" id="UP000664203"/>
    </source>
</evidence>
<dbReference type="AlphaFoldDB" id="A0A8H3IDX6"/>
<proteinExistence type="predicted"/>
<name>A0A8H3IDX6_9LECA</name>
<reference evidence="1" key="1">
    <citation type="submission" date="2021-03" db="EMBL/GenBank/DDBJ databases">
        <authorList>
            <person name="Tagirdzhanova G."/>
        </authorList>
    </citation>
    <scope>NUCLEOTIDE SEQUENCE</scope>
</reference>
<protein>
    <submittedName>
        <fullName evidence="1">Uncharacterized protein</fullName>
    </submittedName>
</protein>